<feature type="compositionally biased region" description="Low complexity" evidence="4">
    <location>
        <begin position="770"/>
        <end position="784"/>
    </location>
</feature>
<evidence type="ECO:0000256" key="2">
    <source>
        <dbReference type="ARBA" id="ARBA00022840"/>
    </source>
</evidence>
<dbReference type="InterPro" id="IPR000719">
    <property type="entry name" value="Prot_kinase_dom"/>
</dbReference>
<evidence type="ECO:0000313" key="7">
    <source>
        <dbReference type="Proteomes" id="UP001147747"/>
    </source>
</evidence>
<feature type="compositionally biased region" description="Basic residues" evidence="4">
    <location>
        <begin position="41"/>
        <end position="51"/>
    </location>
</feature>
<dbReference type="EMBL" id="JAPZBU010000003">
    <property type="protein sequence ID" value="KAJ5414552.1"/>
    <property type="molecule type" value="Genomic_DNA"/>
</dbReference>
<dbReference type="SUPFAM" id="SSF56112">
    <property type="entry name" value="Protein kinase-like (PK-like)"/>
    <property type="match status" value="1"/>
</dbReference>
<dbReference type="GeneID" id="81364796"/>
<protein>
    <recommendedName>
        <fullName evidence="5">Protein kinase domain-containing protein</fullName>
    </recommendedName>
</protein>
<feature type="region of interest" description="Disordered" evidence="4">
    <location>
        <begin position="456"/>
        <end position="479"/>
    </location>
</feature>
<dbReference type="PANTHER" id="PTHR24346:SF77">
    <property type="entry name" value="SERINE THREONINE PROTEIN KINASE"/>
    <property type="match status" value="1"/>
</dbReference>
<dbReference type="SMART" id="SM00220">
    <property type="entry name" value="S_TKc"/>
    <property type="match status" value="1"/>
</dbReference>
<feature type="compositionally biased region" description="Polar residues" evidence="4">
    <location>
        <begin position="589"/>
        <end position="600"/>
    </location>
</feature>
<dbReference type="AlphaFoldDB" id="A0A9W9WC44"/>
<dbReference type="InterPro" id="IPR008271">
    <property type="entry name" value="Ser/Thr_kinase_AS"/>
</dbReference>
<gene>
    <name evidence="6" type="ORF">N7509_001179</name>
</gene>
<feature type="compositionally biased region" description="Basic and acidic residues" evidence="4">
    <location>
        <begin position="566"/>
        <end position="579"/>
    </location>
</feature>
<feature type="region of interest" description="Disordered" evidence="4">
    <location>
        <begin position="491"/>
        <end position="633"/>
    </location>
</feature>
<dbReference type="FunFam" id="3.30.200.20:FF:000447">
    <property type="entry name" value="Calcium/calmodulin dependent protein kinase"/>
    <property type="match status" value="1"/>
</dbReference>
<dbReference type="FunFam" id="1.10.510.10:FF:000995">
    <property type="entry name" value="BcCMK3, calcium/calmodulin-dependent protein kinase"/>
    <property type="match status" value="1"/>
</dbReference>
<dbReference type="OrthoDB" id="68483at2759"/>
<dbReference type="PROSITE" id="PS50011">
    <property type="entry name" value="PROTEIN_KINASE_DOM"/>
    <property type="match status" value="1"/>
</dbReference>
<dbReference type="GO" id="GO:0005737">
    <property type="term" value="C:cytoplasm"/>
    <property type="evidence" value="ECO:0007669"/>
    <property type="project" value="TreeGrafter"/>
</dbReference>
<feature type="compositionally biased region" description="Basic and acidic residues" evidence="4">
    <location>
        <begin position="52"/>
        <end position="61"/>
    </location>
</feature>
<proteinExistence type="predicted"/>
<evidence type="ECO:0000259" key="5">
    <source>
        <dbReference type="PROSITE" id="PS50011"/>
    </source>
</evidence>
<feature type="compositionally biased region" description="Polar residues" evidence="4">
    <location>
        <begin position="505"/>
        <end position="522"/>
    </location>
</feature>
<feature type="binding site" evidence="3">
    <location>
        <position position="107"/>
    </location>
    <ligand>
        <name>ATP</name>
        <dbReference type="ChEBI" id="CHEBI:30616"/>
    </ligand>
</feature>
<feature type="compositionally biased region" description="Polar residues" evidence="4">
    <location>
        <begin position="12"/>
        <end position="22"/>
    </location>
</feature>
<dbReference type="PANTHER" id="PTHR24346">
    <property type="entry name" value="MAP/MICROTUBULE AFFINITY-REGULATING KINASE"/>
    <property type="match status" value="1"/>
</dbReference>
<organism evidence="6 7">
    <name type="scientific">Penicillium cosmopolitanum</name>
    <dbReference type="NCBI Taxonomy" id="1131564"/>
    <lineage>
        <taxon>Eukaryota</taxon>
        <taxon>Fungi</taxon>
        <taxon>Dikarya</taxon>
        <taxon>Ascomycota</taxon>
        <taxon>Pezizomycotina</taxon>
        <taxon>Eurotiomycetes</taxon>
        <taxon>Eurotiomycetidae</taxon>
        <taxon>Eurotiales</taxon>
        <taxon>Aspergillaceae</taxon>
        <taxon>Penicillium</taxon>
    </lineage>
</organism>
<dbReference type="Gene3D" id="3.30.200.20">
    <property type="entry name" value="Phosphorylase Kinase, domain 1"/>
    <property type="match status" value="1"/>
</dbReference>
<feature type="region of interest" description="Disordered" evidence="4">
    <location>
        <begin position="116"/>
        <end position="151"/>
    </location>
</feature>
<dbReference type="Proteomes" id="UP001147747">
    <property type="component" value="Unassembled WGS sequence"/>
</dbReference>
<dbReference type="CDD" id="cd14008">
    <property type="entry name" value="STKc_LKB1_CaMKK"/>
    <property type="match status" value="1"/>
</dbReference>
<dbReference type="Gene3D" id="1.10.510.10">
    <property type="entry name" value="Transferase(Phosphotransferase) domain 1"/>
    <property type="match status" value="1"/>
</dbReference>
<evidence type="ECO:0000256" key="1">
    <source>
        <dbReference type="ARBA" id="ARBA00022741"/>
    </source>
</evidence>
<evidence type="ECO:0000256" key="3">
    <source>
        <dbReference type="PROSITE-ProRule" id="PRU10141"/>
    </source>
</evidence>
<name>A0A9W9WC44_9EURO</name>
<dbReference type="GO" id="GO:0005524">
    <property type="term" value="F:ATP binding"/>
    <property type="evidence" value="ECO:0007669"/>
    <property type="project" value="UniProtKB-UniRule"/>
</dbReference>
<comment type="caution">
    <text evidence="6">The sequence shown here is derived from an EMBL/GenBank/DDBJ whole genome shotgun (WGS) entry which is preliminary data.</text>
</comment>
<sequence>MEDSLENRSDVSKNTSIDSLESTGLPRPAVASFGSFDNPQRHRQRNPRARRPVKETLDARSEYTTSQDDGTAEHRINQYIIRQEIGRGSFGAVHLAADQFGNEYAVKEFSKSRLRKRAQSHLLRRPRGPRRPGTGFNSPLHRHPSEDDNENAKNPLYLIKEEIAIMKKLNHNNLVSLIEVLDDPTEDSLYMVMEMCKKGVVMKVGLEERADPYDDEHCRCWFRDLMLGIEYLHAQGIVHRDIKPDNCLVTSDDVLKVVDFGVSEMFAKESDMFTAKSAGSPAFLPPELCVVKHGDVSGKAADIWSMGVTLYCLRYGRLPFEQQSIFELYESIRSDEVVCEDEQDEQFKDLMARLLQKDPAKRIRMRDLRTHPWVTLNGTNPLLSKEENTAQMIEPPTEEEMNMAITGNFGRLMTVMKAVKNFKRLVDPAKGAAGPAMQSILGGDAQFVAPPMEMDESEDFPEVGLGQGHGHGSHGLNAGVRRFLGRSPMSALRRDHFGPRPGASDSASMSSRPEHSPASSRLPSGVFEPERRDSGSIRSGRSGRADERSESPKLPLSRASSATTKRSIEGTRGHARDPLEENWSYLSIGPSTYTGTSQEEQFPVSDPVPIFAEPDSTEDMDLPTVDDPVIVSESPGAADFDIYETAYGKELERIRSETTQTSAGAGAGNGTDTGTDEGAIPGPKVYLTRRVEGKDEVMKFVKDKTLNLQVGQKFSSPSRGPSTAFGAAVSMLRNQIQQQKEQAGREEQRQTSEHNQVQAQQERRGSHPYSSASIPEPEPSALEAMGTHTDAPAGDSSVKLRRLLNRARDKSGE</sequence>
<keyword evidence="2 3" id="KW-0067">ATP-binding</keyword>
<feature type="domain" description="Protein kinase" evidence="5">
    <location>
        <begin position="79"/>
        <end position="374"/>
    </location>
</feature>
<dbReference type="RefSeq" id="XP_056494398.1">
    <property type="nucleotide sequence ID" value="XM_056625816.1"/>
</dbReference>
<dbReference type="PROSITE" id="PS00107">
    <property type="entry name" value="PROTEIN_KINASE_ATP"/>
    <property type="match status" value="1"/>
</dbReference>
<reference evidence="6" key="2">
    <citation type="journal article" date="2023" name="IMA Fungus">
        <title>Comparative genomic study of the Penicillium genus elucidates a diverse pangenome and 15 lateral gene transfer events.</title>
        <authorList>
            <person name="Petersen C."/>
            <person name="Sorensen T."/>
            <person name="Nielsen M.R."/>
            <person name="Sondergaard T.E."/>
            <person name="Sorensen J.L."/>
            <person name="Fitzpatrick D.A."/>
            <person name="Frisvad J.C."/>
            <person name="Nielsen K.L."/>
        </authorList>
    </citation>
    <scope>NUCLEOTIDE SEQUENCE</scope>
    <source>
        <strain evidence="6">IBT 29677</strain>
    </source>
</reference>
<feature type="compositionally biased region" description="Basic and acidic residues" evidence="4">
    <location>
        <begin position="1"/>
        <end position="11"/>
    </location>
</feature>
<accession>A0A9W9WC44</accession>
<dbReference type="InterPro" id="IPR017441">
    <property type="entry name" value="Protein_kinase_ATP_BS"/>
</dbReference>
<dbReference type="GO" id="GO:0035556">
    <property type="term" value="P:intracellular signal transduction"/>
    <property type="evidence" value="ECO:0007669"/>
    <property type="project" value="TreeGrafter"/>
</dbReference>
<dbReference type="GO" id="GO:0004674">
    <property type="term" value="F:protein serine/threonine kinase activity"/>
    <property type="evidence" value="ECO:0007669"/>
    <property type="project" value="TreeGrafter"/>
</dbReference>
<feature type="region of interest" description="Disordered" evidence="4">
    <location>
        <begin position="655"/>
        <end position="684"/>
    </location>
</feature>
<evidence type="ECO:0000313" key="6">
    <source>
        <dbReference type="EMBL" id="KAJ5414552.1"/>
    </source>
</evidence>
<keyword evidence="1 3" id="KW-0547">Nucleotide-binding</keyword>
<feature type="compositionally biased region" description="Basic residues" evidence="4">
    <location>
        <begin position="116"/>
        <end position="130"/>
    </location>
</feature>
<dbReference type="PROSITE" id="PS00108">
    <property type="entry name" value="PROTEIN_KINASE_ST"/>
    <property type="match status" value="1"/>
</dbReference>
<feature type="region of interest" description="Disordered" evidence="4">
    <location>
        <begin position="734"/>
        <end position="813"/>
    </location>
</feature>
<feature type="compositionally biased region" description="Basic and acidic residues" evidence="4">
    <location>
        <begin position="742"/>
        <end position="752"/>
    </location>
</feature>
<dbReference type="Pfam" id="PF00069">
    <property type="entry name" value="Pkinase"/>
    <property type="match status" value="1"/>
</dbReference>
<feature type="region of interest" description="Disordered" evidence="4">
    <location>
        <begin position="1"/>
        <end position="75"/>
    </location>
</feature>
<keyword evidence="7" id="KW-1185">Reference proteome</keyword>
<evidence type="ECO:0000256" key="4">
    <source>
        <dbReference type="SAM" id="MobiDB-lite"/>
    </source>
</evidence>
<reference evidence="6" key="1">
    <citation type="submission" date="2022-12" db="EMBL/GenBank/DDBJ databases">
        <authorList>
            <person name="Petersen C."/>
        </authorList>
    </citation>
    <scope>NUCLEOTIDE SEQUENCE</scope>
    <source>
        <strain evidence="6">IBT 29677</strain>
    </source>
</reference>
<dbReference type="InterPro" id="IPR011009">
    <property type="entry name" value="Kinase-like_dom_sf"/>
</dbReference>